<organism evidence="4 5">
    <name type="scientific">Pseudomonas putida</name>
    <name type="common">Arthrobacter siderocapsulatus</name>
    <dbReference type="NCBI Taxonomy" id="303"/>
    <lineage>
        <taxon>Bacteria</taxon>
        <taxon>Pseudomonadati</taxon>
        <taxon>Pseudomonadota</taxon>
        <taxon>Gammaproteobacteria</taxon>
        <taxon>Pseudomonadales</taxon>
        <taxon>Pseudomonadaceae</taxon>
        <taxon>Pseudomonas</taxon>
    </lineage>
</organism>
<dbReference type="RefSeq" id="WP_064304919.1">
    <property type="nucleotide sequence ID" value="NZ_LUCV01000058.1"/>
</dbReference>
<dbReference type="EMBL" id="LUCV01000058">
    <property type="protein sequence ID" value="OAI83790.1"/>
    <property type="molecule type" value="Genomic_DNA"/>
</dbReference>
<evidence type="ECO:0000256" key="3">
    <source>
        <dbReference type="SAM" id="Phobius"/>
    </source>
</evidence>
<reference evidence="4 5" key="1">
    <citation type="submission" date="2016-03" db="EMBL/GenBank/DDBJ databases">
        <title>Draft Genome Assembly of Pseudomonas putida strain CBF10-2.</title>
        <authorList>
            <person name="Iyer R.S."/>
            <person name="Damania A."/>
        </authorList>
    </citation>
    <scope>NUCLEOTIDE SEQUENCE [LARGE SCALE GENOMIC DNA]</scope>
    <source>
        <strain evidence="4 5">CBF10-2</strain>
    </source>
</reference>
<keyword evidence="1" id="KW-0175">Coiled coil</keyword>
<dbReference type="Proteomes" id="UP000077752">
    <property type="component" value="Unassembled WGS sequence"/>
</dbReference>
<dbReference type="AlphaFoldDB" id="A0A177S8E5"/>
<accession>A0A177S8E5</accession>
<feature type="coiled-coil region" evidence="1">
    <location>
        <begin position="202"/>
        <end position="236"/>
    </location>
</feature>
<gene>
    <name evidence="4" type="ORF">AYO28_04315</name>
</gene>
<proteinExistence type="predicted"/>
<comment type="caution">
    <text evidence="4">The sequence shown here is derived from an EMBL/GenBank/DDBJ whole genome shotgun (WGS) entry which is preliminary data.</text>
</comment>
<evidence type="ECO:0000256" key="2">
    <source>
        <dbReference type="SAM" id="MobiDB-lite"/>
    </source>
</evidence>
<evidence type="ECO:0000313" key="4">
    <source>
        <dbReference type="EMBL" id="OAI83790.1"/>
    </source>
</evidence>
<keyword evidence="3" id="KW-0472">Membrane</keyword>
<name>A0A177S8E5_PSEPU</name>
<evidence type="ECO:0000313" key="5">
    <source>
        <dbReference type="Proteomes" id="UP000077752"/>
    </source>
</evidence>
<sequence>MTDAPTQDAAEATDEPVAPEPAPLPWADLAPEHFQLLRLAPLPTDRNSGPRPLRFVQYGYAERHSKEHSLLRMEIRLPGQKTRKEQNVLDIRVDHAERLVTVGPDSGLQVEPLNRGIGRFLVAQGVQWAQRRWSGYRLAGGLLANKDALNEDTRLRRDHVLHASGIEVEYADAQHLKGRYVETQVGQLKGGWNTDKLQRVDIIDAANMLQQAEQKLHEKEAQLRERDERVAKFKREDSGLRFTITCLVAFAVFQAGLLIWIATHR</sequence>
<protein>
    <submittedName>
        <fullName evidence="4">Uncharacterized protein</fullName>
    </submittedName>
</protein>
<keyword evidence="3" id="KW-1133">Transmembrane helix</keyword>
<evidence type="ECO:0000256" key="1">
    <source>
        <dbReference type="SAM" id="Coils"/>
    </source>
</evidence>
<feature type="region of interest" description="Disordered" evidence="2">
    <location>
        <begin position="1"/>
        <end position="25"/>
    </location>
</feature>
<feature type="transmembrane region" description="Helical" evidence="3">
    <location>
        <begin position="242"/>
        <end position="262"/>
    </location>
</feature>
<keyword evidence="3" id="KW-0812">Transmembrane</keyword>